<dbReference type="AlphaFoldDB" id="A0A6I1EML1"/>
<dbReference type="EMBL" id="WEHX01000014">
    <property type="protein sequence ID" value="KAB7661846.1"/>
    <property type="molecule type" value="Genomic_DNA"/>
</dbReference>
<organism evidence="1 2">
    <name type="scientific">Sutterella seckii</name>
    <dbReference type="NCBI Taxonomy" id="1944635"/>
    <lineage>
        <taxon>Bacteria</taxon>
        <taxon>Pseudomonadati</taxon>
        <taxon>Pseudomonadota</taxon>
        <taxon>Betaproteobacteria</taxon>
        <taxon>Burkholderiales</taxon>
        <taxon>Sutterellaceae</taxon>
        <taxon>Sutterella</taxon>
    </lineage>
</organism>
<gene>
    <name evidence="1" type="ORF">GBM95_03985</name>
</gene>
<evidence type="ECO:0000313" key="2">
    <source>
        <dbReference type="Proteomes" id="UP000430564"/>
    </source>
</evidence>
<sequence>MRRFSPQWFDALRTKRFSREWPGVSGPAAPVMPWVTPPLHPYIRNLFSTRGVVREFGPGEWLFPRVQVRSFMYVEEGLTGRILASLDGQPGAGAMALSPPMRNASGNLNWVTGRAAIGRYQALSHVRVREIRHSEMHDILKPWANQDIFLLVMGQAELINLSDRMGFAILALLPAMERLKALFLCWSLFYGHILEENGRRYVRFPVPGRKAHIAQVIRTSLVTLDSLLAELRAGAGYEREGDFCRLEASALQSVHDWMHHADGEGAYIARPKRVEDMLFAAEEEDGLE</sequence>
<dbReference type="Proteomes" id="UP000430564">
    <property type="component" value="Unassembled WGS sequence"/>
</dbReference>
<proteinExistence type="predicted"/>
<name>A0A6I1EML1_9BURK</name>
<reference evidence="1 2" key="1">
    <citation type="submission" date="2019-10" db="EMBL/GenBank/DDBJ databases">
        <title>Genome diversity of Sutterella seckii.</title>
        <authorList>
            <person name="Chaplin A.V."/>
            <person name="Sokolova S.R."/>
            <person name="Mosin K.A."/>
            <person name="Ivanova E.L."/>
            <person name="Kochetkova T.O."/>
            <person name="Goltsov A.Y."/>
            <person name="Trofimov D.Y."/>
            <person name="Efimov B.A."/>
        </authorList>
    </citation>
    <scope>NUCLEOTIDE SEQUENCE [LARGE SCALE GENOMIC DNA]</scope>
    <source>
        <strain evidence="1 2">ASD393</strain>
    </source>
</reference>
<comment type="caution">
    <text evidence="1">The sequence shown here is derived from an EMBL/GenBank/DDBJ whole genome shotgun (WGS) entry which is preliminary data.</text>
</comment>
<dbReference type="OrthoDB" id="9151995at2"/>
<dbReference type="RefSeq" id="WP_152157897.1">
    <property type="nucleotide sequence ID" value="NZ_WEHX01000014.1"/>
</dbReference>
<evidence type="ECO:0000313" key="1">
    <source>
        <dbReference type="EMBL" id="KAB7661846.1"/>
    </source>
</evidence>
<accession>A0A6I1EML1</accession>
<protein>
    <submittedName>
        <fullName evidence="1">Crp/Fnr family transcriptional regulator</fullName>
    </submittedName>
</protein>